<evidence type="ECO:0000256" key="1">
    <source>
        <dbReference type="SAM" id="MobiDB-lite"/>
    </source>
</evidence>
<feature type="compositionally biased region" description="Low complexity" evidence="1">
    <location>
        <begin position="161"/>
        <end position="177"/>
    </location>
</feature>
<accession>A0A151GG82</accession>
<dbReference type="AlphaFoldDB" id="A0A151GG82"/>
<comment type="caution">
    <text evidence="2">The sequence shown here is derived from an EMBL/GenBank/DDBJ whole genome shotgun (WGS) entry which is preliminary data.</text>
</comment>
<feature type="compositionally biased region" description="Polar residues" evidence="1">
    <location>
        <begin position="213"/>
        <end position="224"/>
    </location>
</feature>
<feature type="compositionally biased region" description="Polar residues" evidence="1">
    <location>
        <begin position="112"/>
        <end position="123"/>
    </location>
</feature>
<dbReference type="GeneID" id="63720719"/>
<proteinExistence type="predicted"/>
<dbReference type="RefSeq" id="XP_040655462.1">
    <property type="nucleotide sequence ID" value="XM_040805358.1"/>
</dbReference>
<feature type="region of interest" description="Disordered" evidence="1">
    <location>
        <begin position="159"/>
        <end position="234"/>
    </location>
</feature>
<reference evidence="2 3" key="1">
    <citation type="journal article" date="2016" name="Sci. Rep.">
        <title>Insights into Adaptations to a Near-Obligate Nematode Endoparasitic Lifestyle from the Finished Genome of Drechmeria coniospora.</title>
        <authorList>
            <person name="Zhang L."/>
            <person name="Zhou Z."/>
            <person name="Guo Q."/>
            <person name="Fokkens L."/>
            <person name="Miskei M."/>
            <person name="Pocsi I."/>
            <person name="Zhang W."/>
            <person name="Chen M."/>
            <person name="Wang L."/>
            <person name="Sun Y."/>
            <person name="Donzelli B.G."/>
            <person name="Gibson D.M."/>
            <person name="Nelson D.R."/>
            <person name="Luo J.G."/>
            <person name="Rep M."/>
            <person name="Liu H."/>
            <person name="Yang S."/>
            <person name="Wang J."/>
            <person name="Krasnoff S.B."/>
            <person name="Xu Y."/>
            <person name="Molnar I."/>
            <person name="Lin M."/>
        </authorList>
    </citation>
    <scope>NUCLEOTIDE SEQUENCE [LARGE SCALE GENOMIC DNA]</scope>
    <source>
        <strain evidence="2 3">ARSEF 6962</strain>
    </source>
</reference>
<evidence type="ECO:0000313" key="3">
    <source>
        <dbReference type="Proteomes" id="UP000076580"/>
    </source>
</evidence>
<feature type="region of interest" description="Disordered" evidence="1">
    <location>
        <begin position="102"/>
        <end position="142"/>
    </location>
</feature>
<organism evidence="2 3">
    <name type="scientific">Drechmeria coniospora</name>
    <name type="common">Nematophagous fungus</name>
    <name type="synonym">Meria coniospora</name>
    <dbReference type="NCBI Taxonomy" id="98403"/>
    <lineage>
        <taxon>Eukaryota</taxon>
        <taxon>Fungi</taxon>
        <taxon>Dikarya</taxon>
        <taxon>Ascomycota</taxon>
        <taxon>Pezizomycotina</taxon>
        <taxon>Sordariomycetes</taxon>
        <taxon>Hypocreomycetidae</taxon>
        <taxon>Hypocreales</taxon>
        <taxon>Ophiocordycipitaceae</taxon>
        <taxon>Drechmeria</taxon>
    </lineage>
</organism>
<gene>
    <name evidence="2" type="ORF">DCS_08076</name>
</gene>
<sequence>MDSCRRVAVGVAVGAEPPIRDLCQGERTQDEETKKRFRLMHHGFGSETSDNDNTGQRYSAHAHMQQWPDEKGGPHCCPGHVGAGTPDRGLRAPLVLPRRASLAREPSAGKRATNTSPWATTVNGACHQPSPPASSRGNGDSRGGDCCMPIGLGRGGIEFPRIAGRANDGAAGGPAARARGHEQGEGPAVSRRRSHGVATQRGVGDAQYCGGQATDQQAEASSVGASPRDMRHVP</sequence>
<name>A0A151GG82_DRECN</name>
<dbReference type="InParanoid" id="A0A151GG82"/>
<dbReference type="EMBL" id="LAYC01000003">
    <property type="protein sequence ID" value="KYK56110.1"/>
    <property type="molecule type" value="Genomic_DNA"/>
</dbReference>
<protein>
    <submittedName>
        <fullName evidence="2">Uncharacterized protein</fullName>
    </submittedName>
</protein>
<evidence type="ECO:0000313" key="2">
    <source>
        <dbReference type="EMBL" id="KYK56110.1"/>
    </source>
</evidence>
<dbReference type="Proteomes" id="UP000076580">
    <property type="component" value="Chromosome 03"/>
</dbReference>
<keyword evidence="3" id="KW-1185">Reference proteome</keyword>